<evidence type="ECO:0000256" key="1">
    <source>
        <dbReference type="ARBA" id="ARBA00011046"/>
    </source>
</evidence>
<accession>A0ABN1ILN2</accession>
<comment type="caution">
    <text evidence="5">The sequence shown here is derived from an EMBL/GenBank/DDBJ whole genome shotgun (WGS) entry which is preliminary data.</text>
</comment>
<dbReference type="EMBL" id="BAAAEU010000010">
    <property type="protein sequence ID" value="GAA0716901.1"/>
    <property type="molecule type" value="Genomic_DNA"/>
</dbReference>
<evidence type="ECO:0000256" key="4">
    <source>
        <dbReference type="ARBA" id="ARBA00023163"/>
    </source>
</evidence>
<dbReference type="Pfam" id="PF03965">
    <property type="entry name" value="Penicillinase_R"/>
    <property type="match status" value="1"/>
</dbReference>
<dbReference type="InterPro" id="IPR005650">
    <property type="entry name" value="BlaI_family"/>
</dbReference>
<dbReference type="InterPro" id="IPR036390">
    <property type="entry name" value="WH_DNA-bd_sf"/>
</dbReference>
<gene>
    <name evidence="5" type="ORF">GCM10009105_23690</name>
</gene>
<dbReference type="InterPro" id="IPR036388">
    <property type="entry name" value="WH-like_DNA-bd_sf"/>
</dbReference>
<dbReference type="SUPFAM" id="SSF46785">
    <property type="entry name" value="Winged helix' DNA-binding domain"/>
    <property type="match status" value="1"/>
</dbReference>
<keyword evidence="4" id="KW-0804">Transcription</keyword>
<reference evidence="5 6" key="1">
    <citation type="journal article" date="2019" name="Int. J. Syst. Evol. Microbiol.">
        <title>The Global Catalogue of Microorganisms (GCM) 10K type strain sequencing project: providing services to taxonomists for standard genome sequencing and annotation.</title>
        <authorList>
            <consortium name="The Broad Institute Genomics Platform"/>
            <consortium name="The Broad Institute Genome Sequencing Center for Infectious Disease"/>
            <person name="Wu L."/>
            <person name="Ma J."/>
        </authorList>
    </citation>
    <scope>NUCLEOTIDE SEQUENCE [LARGE SCALE GENOMIC DNA]</scope>
    <source>
        <strain evidence="5 6">JCM 15421</strain>
    </source>
</reference>
<keyword evidence="6" id="KW-1185">Reference proteome</keyword>
<keyword evidence="2" id="KW-0805">Transcription regulation</keyword>
<comment type="similarity">
    <text evidence="1">Belongs to the BlaI transcriptional regulatory family.</text>
</comment>
<evidence type="ECO:0000256" key="3">
    <source>
        <dbReference type="ARBA" id="ARBA00023125"/>
    </source>
</evidence>
<name>A0ABN1ILN2_9GAMM</name>
<dbReference type="RefSeq" id="WP_343791332.1">
    <property type="nucleotide sequence ID" value="NZ_BAAAEU010000010.1"/>
</dbReference>
<proteinExistence type="inferred from homology"/>
<sequence>MSKTENPPKPTEAELGILNFLWERGPSTVRDVHEALYRDEGAGYTTALKLLQIMHGKGLVVRDDSERAHVFRAAVSKERTQKRFLVDMVQRVFDGSPSQLVLQALGGRPRATREELDEIRALLDKLGDGTKS</sequence>
<evidence type="ECO:0000313" key="6">
    <source>
        <dbReference type="Proteomes" id="UP001501523"/>
    </source>
</evidence>
<organism evidence="5 6">
    <name type="scientific">Dokdonella soli</name>
    <dbReference type="NCBI Taxonomy" id="529810"/>
    <lineage>
        <taxon>Bacteria</taxon>
        <taxon>Pseudomonadati</taxon>
        <taxon>Pseudomonadota</taxon>
        <taxon>Gammaproteobacteria</taxon>
        <taxon>Lysobacterales</taxon>
        <taxon>Rhodanobacteraceae</taxon>
        <taxon>Dokdonella</taxon>
    </lineage>
</organism>
<protein>
    <submittedName>
        <fullName evidence="5">BlaI/MecI/CopY family transcriptional regulator</fullName>
    </submittedName>
</protein>
<evidence type="ECO:0000256" key="2">
    <source>
        <dbReference type="ARBA" id="ARBA00023015"/>
    </source>
</evidence>
<evidence type="ECO:0000313" key="5">
    <source>
        <dbReference type="EMBL" id="GAA0716901.1"/>
    </source>
</evidence>
<keyword evidence="3" id="KW-0238">DNA-binding</keyword>
<dbReference type="Gene3D" id="1.10.10.10">
    <property type="entry name" value="Winged helix-like DNA-binding domain superfamily/Winged helix DNA-binding domain"/>
    <property type="match status" value="1"/>
</dbReference>
<dbReference type="Gene3D" id="1.10.4040.10">
    <property type="entry name" value="Penicillinase repressor domain"/>
    <property type="match status" value="1"/>
</dbReference>
<dbReference type="Proteomes" id="UP001501523">
    <property type="component" value="Unassembled WGS sequence"/>
</dbReference>